<dbReference type="SUPFAM" id="SSF51126">
    <property type="entry name" value="Pectin lyase-like"/>
    <property type="match status" value="1"/>
</dbReference>
<reference evidence="2 3" key="1">
    <citation type="journal article" date="2005" name="Nucleic Acids Res.">
        <title>Genomic blueprint of Hahella chejuensis, a marine microbe producing an algicidal agent.</title>
        <authorList>
            <person name="Jeong H."/>
            <person name="Yim J.H."/>
            <person name="Lee C."/>
            <person name="Choi S.-H."/>
            <person name="Park Y.K."/>
            <person name="Yoon S.H."/>
            <person name="Hur C.-G."/>
            <person name="Kang H.-Y."/>
            <person name="Kim D."/>
            <person name="Lee H.H."/>
            <person name="Park K.H."/>
            <person name="Park S.-H."/>
            <person name="Park H.-S."/>
            <person name="Lee H.K."/>
            <person name="Oh T.K."/>
            <person name="Kim J.F."/>
        </authorList>
    </citation>
    <scope>NUCLEOTIDE SEQUENCE [LARGE SCALE GENOMIC DNA]</scope>
    <source>
        <strain evidence="2 3">KCTC 2396</strain>
    </source>
</reference>
<evidence type="ECO:0000256" key="1">
    <source>
        <dbReference type="SAM" id="SignalP"/>
    </source>
</evidence>
<dbReference type="AlphaFoldDB" id="Q2SD79"/>
<keyword evidence="1" id="KW-0732">Signal</keyword>
<evidence type="ECO:0000313" key="2">
    <source>
        <dbReference type="EMBL" id="ABC31395.1"/>
    </source>
</evidence>
<evidence type="ECO:0000313" key="3">
    <source>
        <dbReference type="Proteomes" id="UP000000238"/>
    </source>
</evidence>
<feature type="signal peptide" evidence="1">
    <location>
        <begin position="1"/>
        <end position="38"/>
    </location>
</feature>
<dbReference type="InterPro" id="IPR011050">
    <property type="entry name" value="Pectin_lyase_fold/virulence"/>
</dbReference>
<accession>Q2SD79</accession>
<keyword evidence="3" id="KW-1185">Reference proteome</keyword>
<dbReference type="InterPro" id="IPR013783">
    <property type="entry name" value="Ig-like_fold"/>
</dbReference>
<dbReference type="Gene3D" id="2.60.40.10">
    <property type="entry name" value="Immunoglobulins"/>
    <property type="match status" value="1"/>
</dbReference>
<evidence type="ECO:0008006" key="4">
    <source>
        <dbReference type="Google" id="ProtNLM"/>
    </source>
</evidence>
<organism evidence="2 3">
    <name type="scientific">Hahella chejuensis (strain KCTC 2396)</name>
    <dbReference type="NCBI Taxonomy" id="349521"/>
    <lineage>
        <taxon>Bacteria</taxon>
        <taxon>Pseudomonadati</taxon>
        <taxon>Pseudomonadota</taxon>
        <taxon>Gammaproteobacteria</taxon>
        <taxon>Oceanospirillales</taxon>
        <taxon>Hahellaceae</taxon>
        <taxon>Hahella</taxon>
    </lineage>
</organism>
<dbReference type="STRING" id="349521.HCH_04697"/>
<protein>
    <recommendedName>
        <fullName evidence="4">BACON domain-containing protein</fullName>
    </recommendedName>
</protein>
<dbReference type="Proteomes" id="UP000000238">
    <property type="component" value="Chromosome"/>
</dbReference>
<gene>
    <name evidence="2" type="ordered locus">HCH_04697</name>
</gene>
<dbReference type="eggNOG" id="COG3420">
    <property type="taxonomic scope" value="Bacteria"/>
</dbReference>
<dbReference type="EMBL" id="CP000155">
    <property type="protein sequence ID" value="ABC31395.1"/>
    <property type="molecule type" value="Genomic_DNA"/>
</dbReference>
<proteinExistence type="predicted"/>
<dbReference type="HOGENOM" id="CLU_397285_0_0_6"/>
<name>Q2SD79_HAHCH</name>
<feature type="chain" id="PRO_5004215293" description="BACON domain-containing protein" evidence="1">
    <location>
        <begin position="39"/>
        <end position="693"/>
    </location>
</feature>
<sequence length="693" mass="75314">MRHRVNSSFRQTINSHRFRGISMLLKLFYIAAICTSCASPPIQEESTDKETVPPVVIDDLEPPSAGLDATITATPLLESVSLVLDGSTDLQNMNNKVYYRKKGNGNWKNAYPLVADPTDDALAGGIIGLEENTEYEVKVSLLESNTVIQSFQAEFKTWPTDPPINPDKVYSIADIYEGGMLNLEELGISGEPGGWAKIVGDGQTVIDGGYDNYTAIKIGAASYVMFENLKVKGGRLHAIHSLKAHHLRFRNLDVSGWGRTSGAVNDGISYEKPSDEDPINYDSAFWLESTGVVVVERSYVHDPRTGANTWEHGHPSGPNAYLVSTKHSEPDFRGQVVLRYNDFVGGDKHRFNDVVESRSNGSRDGGFIRDSDIYGNYFAFSNDDLVELDGGQHNVRFYGNRLEAGYNGVSIAPNMRGPGFIAGNLIHDLGDERGMAWTAFKAGGLTVKPEGTSYLFHNTVYAKANSLHGTGYSGDRAFNAVTRNNLLVSSAGWSERQYSIRDIAQEPGSDFDFDLLYSTQAAAGVVQAYGGAEANGLTNETPHFRDAPAGKFNLLEESAAINKGTYIANYSDGFLGAAPDIGAFEYGVAKTIPVRPIKITSDAYRVELDAQSPETRTIKLSNSGSDTDFKVLINQHADWIKVSPSSGMISGDGTKDLEISIDSQKMGGSDSRAGAIIIKFDDGYSIPVSVYAD</sequence>
<dbReference type="KEGG" id="hch:HCH_04697"/>